<dbReference type="Gene3D" id="3.40.640.10">
    <property type="entry name" value="Type I PLP-dependent aspartate aminotransferase-like (Major domain)"/>
    <property type="match status" value="1"/>
</dbReference>
<dbReference type="InterPro" id="IPR051446">
    <property type="entry name" value="HTH_trans_reg/aminotransferase"/>
</dbReference>
<feature type="domain" description="HTH gntR-type" evidence="6">
    <location>
        <begin position="21"/>
        <end position="89"/>
    </location>
</feature>
<keyword evidence="3" id="KW-0805">Transcription regulation</keyword>
<organism evidence="7 8">
    <name type="scientific">Serratia quinivorans</name>
    <dbReference type="NCBI Taxonomy" id="137545"/>
    <lineage>
        <taxon>Bacteria</taxon>
        <taxon>Pseudomonadati</taxon>
        <taxon>Pseudomonadota</taxon>
        <taxon>Gammaproteobacteria</taxon>
        <taxon>Enterobacterales</taxon>
        <taxon>Yersiniaceae</taxon>
        <taxon>Serratia</taxon>
    </lineage>
</organism>
<dbReference type="RefSeq" id="WP_115184351.1">
    <property type="nucleotide sequence ID" value="NZ_CAMKUF010000001.1"/>
</dbReference>
<reference evidence="7 8" key="1">
    <citation type="submission" date="2018-06" db="EMBL/GenBank/DDBJ databases">
        <authorList>
            <consortium name="Pathogen Informatics"/>
            <person name="Doyle S."/>
        </authorList>
    </citation>
    <scope>NUCLEOTIDE SEQUENCE [LARGE SCALE GENOMIC DNA]</scope>
    <source>
        <strain evidence="7 8">NCTC11544</strain>
    </source>
</reference>
<dbReference type="InterPro" id="IPR015424">
    <property type="entry name" value="PyrdxlP-dep_Trfase"/>
</dbReference>
<keyword evidence="5" id="KW-0804">Transcription</keyword>
<dbReference type="EMBL" id="UGYN01000002">
    <property type="protein sequence ID" value="SUI83217.1"/>
    <property type="molecule type" value="Genomic_DNA"/>
</dbReference>
<evidence type="ECO:0000256" key="2">
    <source>
        <dbReference type="ARBA" id="ARBA00022898"/>
    </source>
</evidence>
<dbReference type="PANTHER" id="PTHR46577:SF1">
    <property type="entry name" value="HTH-TYPE TRANSCRIPTIONAL REGULATORY PROTEIN GABR"/>
    <property type="match status" value="1"/>
</dbReference>
<dbReference type="Pfam" id="PF00392">
    <property type="entry name" value="GntR"/>
    <property type="match status" value="1"/>
</dbReference>
<gene>
    <name evidence="7" type="primary">gabR_3</name>
    <name evidence="7" type="ORF">NCTC11544_04490</name>
</gene>
<evidence type="ECO:0000256" key="3">
    <source>
        <dbReference type="ARBA" id="ARBA00023015"/>
    </source>
</evidence>
<dbReference type="CDD" id="cd07377">
    <property type="entry name" value="WHTH_GntR"/>
    <property type="match status" value="1"/>
</dbReference>
<dbReference type="SMART" id="SM00345">
    <property type="entry name" value="HTH_GNTR"/>
    <property type="match status" value="1"/>
</dbReference>
<dbReference type="Pfam" id="PF00155">
    <property type="entry name" value="Aminotran_1_2"/>
    <property type="match status" value="1"/>
</dbReference>
<evidence type="ECO:0000256" key="4">
    <source>
        <dbReference type="ARBA" id="ARBA00023125"/>
    </source>
</evidence>
<dbReference type="SUPFAM" id="SSF53383">
    <property type="entry name" value="PLP-dependent transferases"/>
    <property type="match status" value="1"/>
</dbReference>
<dbReference type="CDD" id="cd00609">
    <property type="entry name" value="AAT_like"/>
    <property type="match status" value="1"/>
</dbReference>
<keyword evidence="4" id="KW-0238">DNA-binding</keyword>
<evidence type="ECO:0000256" key="5">
    <source>
        <dbReference type="ARBA" id="ARBA00023163"/>
    </source>
</evidence>
<dbReference type="GO" id="GO:0003677">
    <property type="term" value="F:DNA binding"/>
    <property type="evidence" value="ECO:0007669"/>
    <property type="project" value="UniProtKB-KW"/>
</dbReference>
<proteinExistence type="inferred from homology"/>
<dbReference type="PROSITE" id="PS50949">
    <property type="entry name" value="HTH_GNTR"/>
    <property type="match status" value="1"/>
</dbReference>
<dbReference type="AlphaFoldDB" id="A0A380ALT6"/>
<dbReference type="SUPFAM" id="SSF46785">
    <property type="entry name" value="Winged helix' DNA-binding domain"/>
    <property type="match status" value="1"/>
</dbReference>
<protein>
    <submittedName>
        <fullName evidence="7">HTH-type transcriptional regulatory protein gabR</fullName>
    </submittedName>
</protein>
<dbReference type="InterPro" id="IPR036390">
    <property type="entry name" value="WH_DNA-bd_sf"/>
</dbReference>
<dbReference type="InterPro" id="IPR015421">
    <property type="entry name" value="PyrdxlP-dep_Trfase_major"/>
</dbReference>
<evidence type="ECO:0000256" key="1">
    <source>
        <dbReference type="ARBA" id="ARBA00005384"/>
    </source>
</evidence>
<accession>A0A380ALT6</accession>
<dbReference type="InterPro" id="IPR036388">
    <property type="entry name" value="WH-like_DNA-bd_sf"/>
</dbReference>
<dbReference type="Gene3D" id="1.10.10.10">
    <property type="entry name" value="Winged helix-like DNA-binding domain superfamily/Winged helix DNA-binding domain"/>
    <property type="match status" value="1"/>
</dbReference>
<dbReference type="InterPro" id="IPR004839">
    <property type="entry name" value="Aminotransferase_I/II_large"/>
</dbReference>
<dbReference type="GO" id="GO:0003700">
    <property type="term" value="F:DNA-binding transcription factor activity"/>
    <property type="evidence" value="ECO:0007669"/>
    <property type="project" value="InterPro"/>
</dbReference>
<dbReference type="InterPro" id="IPR000524">
    <property type="entry name" value="Tscrpt_reg_HTH_GntR"/>
</dbReference>
<comment type="similarity">
    <text evidence="1">In the C-terminal section; belongs to the class-I pyridoxal-phosphate-dependent aminotransferase family.</text>
</comment>
<evidence type="ECO:0000313" key="7">
    <source>
        <dbReference type="EMBL" id="SUI83217.1"/>
    </source>
</evidence>
<evidence type="ECO:0000259" key="6">
    <source>
        <dbReference type="PROSITE" id="PS50949"/>
    </source>
</evidence>
<keyword evidence="2" id="KW-0663">Pyridoxal phosphate</keyword>
<dbReference type="Proteomes" id="UP000255529">
    <property type="component" value="Unassembled WGS sequence"/>
</dbReference>
<sequence length="494" mass="53425">MPRTAKTVEVPAIGELDRQAGQLSLQLAQALRAAINRGELKPGDLLPSTRVLAGALQLARGTVLAAFEQLTAEGFLEAQPGSGTRVALSLHRQPPAPVSPADICDIPLSSQAQALAQFAGQLRPLPPIPFTVSVPINDTAPDDVWRRLGNRIRARGPGAPAGYGDPLGALPLRKAVCEYVRKSRSVLCTPEQVIITSGTQQGLYLATQILLDAGDTAWVEDPAYHGITAIFNHLFRDRLMARVPVDAEGIDVAAGSQIAPQAKAVFVTPSHQYPLCMPMSMTRRLELLAWAKRQRAWVVEDDYDSEMRYSGHPFPSLQGLDPARVIYLGTFSKILFPSLRLGYAIVPRPLVDAFCGARVLMDRHPPSADQHVLAAFMAQGHLDRHIRRMRGVYAEKRRVLTEAINAHVSAELATLHPSCQGMHLVLWLKAGLDDQRVARRAAEAGVAVSALSPMYAIGSGKSGLILGLGGYDELQIHRAAQRLNQVMVALANTG</sequence>
<dbReference type="GO" id="GO:0030170">
    <property type="term" value="F:pyridoxal phosphate binding"/>
    <property type="evidence" value="ECO:0007669"/>
    <property type="project" value="InterPro"/>
</dbReference>
<name>A0A380ALT6_9GAMM</name>
<dbReference type="PANTHER" id="PTHR46577">
    <property type="entry name" value="HTH-TYPE TRANSCRIPTIONAL REGULATORY PROTEIN GABR"/>
    <property type="match status" value="1"/>
</dbReference>
<evidence type="ECO:0000313" key="8">
    <source>
        <dbReference type="Proteomes" id="UP000255529"/>
    </source>
</evidence>